<evidence type="ECO:0000256" key="1">
    <source>
        <dbReference type="ARBA" id="ARBA00022694"/>
    </source>
</evidence>
<evidence type="ECO:0000259" key="2">
    <source>
        <dbReference type="Pfam" id="PF01702"/>
    </source>
</evidence>
<keyword evidence="1" id="KW-0819">tRNA processing</keyword>
<dbReference type="AlphaFoldDB" id="A0A2M7AYB7"/>
<dbReference type="EMBL" id="PEVY01000004">
    <property type="protein sequence ID" value="PIU75549.1"/>
    <property type="molecule type" value="Genomic_DNA"/>
</dbReference>
<name>A0A2M7AYB7_9BACT</name>
<dbReference type="SUPFAM" id="SSF51713">
    <property type="entry name" value="tRNA-guanine transglycosylase"/>
    <property type="match status" value="1"/>
</dbReference>
<comment type="caution">
    <text evidence="3">The sequence shown here is derived from an EMBL/GenBank/DDBJ whole genome shotgun (WGS) entry which is preliminary data.</text>
</comment>
<protein>
    <submittedName>
        <fullName evidence="3">Queuine tRNA-ribosyltransferase</fullName>
    </submittedName>
</protein>
<feature type="domain" description="tRNA-guanine(15) transglycosylase-like" evidence="2">
    <location>
        <begin position="13"/>
        <end position="366"/>
    </location>
</feature>
<dbReference type="GO" id="GO:0002099">
    <property type="term" value="P:tRNA wobble guanine modification"/>
    <property type="evidence" value="ECO:0007669"/>
    <property type="project" value="TreeGrafter"/>
</dbReference>
<dbReference type="GO" id="GO:0005737">
    <property type="term" value="C:cytoplasm"/>
    <property type="evidence" value="ECO:0007669"/>
    <property type="project" value="TreeGrafter"/>
</dbReference>
<dbReference type="Proteomes" id="UP000228775">
    <property type="component" value="Unassembled WGS sequence"/>
</dbReference>
<evidence type="ECO:0000313" key="3">
    <source>
        <dbReference type="EMBL" id="PIU75549.1"/>
    </source>
</evidence>
<gene>
    <name evidence="3" type="ORF">COS76_00235</name>
</gene>
<accession>A0A2M7AYB7</accession>
<sequence length="382" mass="43552">MEKINNNGLKFFKTKNGTKLPLPVFFPDATRAVLKTLDSADIEDTKTPGILVNTYHLYNELGSRVIKKFGGIRKFMSWNGAVISDSGGFQIMTLVKANKRFGAITDEAVVFRPTAKKKIIFTPEESIRFQMELNTDMVVVLDEFTDPKSDEKEACQSVERTILWAKRSKKYFEEICGKKGLDEKNRPYLLGIVQGGEFLNLRVECTQRLVEIGFDGLGYGGWPITSQGKFNYEVAQTIAKNTPEKYFLYGLGVGKPDEIVGCNDLGYSVFDCVLPTRDARHRRLYVYNADSIDDINIRQAKFYSYFTPDKERYYSDSEPVSRACDCLLCARYSRAYLAHLFRIQDVSALRLATIHNLRFYSLLMEKLFYCHSRESGNPSLIG</sequence>
<reference evidence="4" key="1">
    <citation type="submission" date="2017-09" db="EMBL/GenBank/DDBJ databases">
        <title>Depth-based differentiation of microbial function through sediment-hosted aquifers and enrichment of novel symbionts in the deep terrestrial subsurface.</title>
        <authorList>
            <person name="Probst A.J."/>
            <person name="Ladd B."/>
            <person name="Jarett J.K."/>
            <person name="Geller-Mcgrath D.E."/>
            <person name="Sieber C.M.K."/>
            <person name="Emerson J.B."/>
            <person name="Anantharaman K."/>
            <person name="Thomas B.C."/>
            <person name="Malmstrom R."/>
            <person name="Stieglmeier M."/>
            <person name="Klingl A."/>
            <person name="Woyke T."/>
            <person name="Ryan C.M."/>
            <person name="Banfield J.F."/>
        </authorList>
    </citation>
    <scope>NUCLEOTIDE SEQUENCE [LARGE SCALE GENOMIC DNA]</scope>
</reference>
<dbReference type="InterPro" id="IPR050076">
    <property type="entry name" value="ArchSynthase1/Queuine_TRR"/>
</dbReference>
<proteinExistence type="predicted"/>
<dbReference type="PANTHER" id="PTHR46499:SF1">
    <property type="entry name" value="QUEUINE TRNA-RIBOSYLTRANSFERASE"/>
    <property type="match status" value="1"/>
</dbReference>
<organism evidence="3 4">
    <name type="scientific">Candidatus Portnoybacteria bacterium CG06_land_8_20_14_3_00_39_12</name>
    <dbReference type="NCBI Taxonomy" id="1974809"/>
    <lineage>
        <taxon>Bacteria</taxon>
        <taxon>Candidatus Portnoyibacteriota</taxon>
    </lineage>
</organism>
<evidence type="ECO:0000313" key="4">
    <source>
        <dbReference type="Proteomes" id="UP000228775"/>
    </source>
</evidence>
<dbReference type="Pfam" id="PF01702">
    <property type="entry name" value="TGT"/>
    <property type="match status" value="1"/>
</dbReference>
<dbReference type="Gene3D" id="3.20.20.105">
    <property type="entry name" value="Queuine tRNA-ribosyltransferase-like"/>
    <property type="match status" value="1"/>
</dbReference>
<dbReference type="PANTHER" id="PTHR46499">
    <property type="entry name" value="QUEUINE TRNA-RIBOSYLTRANSFERASE"/>
    <property type="match status" value="1"/>
</dbReference>
<keyword evidence="3" id="KW-0808">Transferase</keyword>
<dbReference type="GO" id="GO:0016740">
    <property type="term" value="F:transferase activity"/>
    <property type="evidence" value="ECO:0007669"/>
    <property type="project" value="UniProtKB-KW"/>
</dbReference>
<dbReference type="InterPro" id="IPR036511">
    <property type="entry name" value="TGT-like_sf"/>
</dbReference>
<dbReference type="InterPro" id="IPR002616">
    <property type="entry name" value="tRNA_ribo_trans-like"/>
</dbReference>
<dbReference type="NCBIfam" id="TIGR00449">
    <property type="entry name" value="tgt_general"/>
    <property type="match status" value="1"/>
</dbReference>